<dbReference type="EMBL" id="CP002117">
    <property type="protein sequence ID" value="ADN35209.1"/>
    <property type="molecule type" value="Genomic_DNA"/>
</dbReference>
<gene>
    <name evidence="1" type="ordered locus">Mpet_0435</name>
</gene>
<proteinExistence type="predicted"/>
<accession>E1RGJ8</accession>
<dbReference type="OrthoDB" id="89232at2157"/>
<sequence length="226" mass="24232">MSYETTGKELIELLGLKGSPVAVKIAETQADVPAGYQKIREKSRHCQFVQDARLQGMKGYATRDEHLCKGGAGVMGIEPLPEAVSTGKMYHTLGNFKTAEGALDTVSAIPKCTTESYASVYSPFESAEFEPDVVVIVATPRQALRLSQAYLYATGGRISSDYSGIQSICADAVVAVKQRGVPNMTLGCNGSRKNSGIAEDEVILGIPPKDLPDIIEALKLFAEKWG</sequence>
<dbReference type="AlphaFoldDB" id="E1RGJ8"/>
<dbReference type="Proteomes" id="UP000006565">
    <property type="component" value="Chromosome"/>
</dbReference>
<dbReference type="PANTHER" id="PTHR37954:SF3">
    <property type="entry name" value="DUF169 DOMAIN-CONTAINING PROTEIN"/>
    <property type="match status" value="1"/>
</dbReference>
<evidence type="ECO:0008006" key="3">
    <source>
        <dbReference type="Google" id="ProtNLM"/>
    </source>
</evidence>
<evidence type="ECO:0000313" key="2">
    <source>
        <dbReference type="Proteomes" id="UP000006565"/>
    </source>
</evidence>
<protein>
    <recommendedName>
        <fullName evidence="3">DUF169 domain-containing protein</fullName>
    </recommendedName>
</protein>
<dbReference type="PANTHER" id="PTHR37954">
    <property type="entry name" value="BLL4979 PROTEIN"/>
    <property type="match status" value="1"/>
</dbReference>
<dbReference type="Pfam" id="PF02596">
    <property type="entry name" value="DUF169"/>
    <property type="match status" value="1"/>
</dbReference>
<dbReference type="RefSeq" id="WP_013328387.1">
    <property type="nucleotide sequence ID" value="NC_014507.1"/>
</dbReference>
<organism evidence="1 2">
    <name type="scientific">Methanolacinia petrolearia (strain DSM 11571 / OCM 486 / SEBR 4847)</name>
    <name type="common">Methanoplanus petrolearius</name>
    <dbReference type="NCBI Taxonomy" id="679926"/>
    <lineage>
        <taxon>Archaea</taxon>
        <taxon>Methanobacteriati</taxon>
        <taxon>Methanobacteriota</taxon>
        <taxon>Stenosarchaea group</taxon>
        <taxon>Methanomicrobia</taxon>
        <taxon>Methanomicrobiales</taxon>
        <taxon>Methanomicrobiaceae</taxon>
        <taxon>Methanolacinia</taxon>
    </lineage>
</organism>
<keyword evidence="2" id="KW-1185">Reference proteome</keyword>
<dbReference type="HOGENOM" id="CLU_074324_1_0_2"/>
<dbReference type="STRING" id="679926.Mpet_0435"/>
<evidence type="ECO:0000313" key="1">
    <source>
        <dbReference type="EMBL" id="ADN35209.1"/>
    </source>
</evidence>
<dbReference type="eggNOG" id="arCOG02289">
    <property type="taxonomic scope" value="Archaea"/>
</dbReference>
<dbReference type="InterPro" id="IPR003748">
    <property type="entry name" value="DUF169"/>
</dbReference>
<dbReference type="KEGG" id="mpi:Mpet_0435"/>
<name>E1RGJ8_METP4</name>
<dbReference type="GeneID" id="9742883"/>
<reference evidence="1 2" key="1">
    <citation type="journal article" date="2010" name="Stand. Genomic Sci.">
        <title>Complete genome sequence of Methanoplanus petrolearius type strain (SEBR 4847).</title>
        <authorList>
            <person name="Brambilla E."/>
            <person name="Djao O.D."/>
            <person name="Daligault H."/>
            <person name="Lapidus A."/>
            <person name="Lucas S."/>
            <person name="Hammon N."/>
            <person name="Nolan M."/>
            <person name="Tice H."/>
            <person name="Cheng J.F."/>
            <person name="Han C."/>
            <person name="Tapia R."/>
            <person name="Goodwin L."/>
            <person name="Pitluck S."/>
            <person name="Liolios K."/>
            <person name="Ivanova N."/>
            <person name="Mavromatis K."/>
            <person name="Mikhailova N."/>
            <person name="Pati A."/>
            <person name="Chen A."/>
            <person name="Palaniappan K."/>
            <person name="Land M."/>
            <person name="Hauser L."/>
            <person name="Chang Y.J."/>
            <person name="Jeffries C.D."/>
            <person name="Rohde M."/>
            <person name="Spring S."/>
            <person name="Sikorski J."/>
            <person name="Goker M."/>
            <person name="Woyke T."/>
            <person name="Bristow J."/>
            <person name="Eisen J.A."/>
            <person name="Markowitz V."/>
            <person name="Hugenholtz P."/>
            <person name="Kyrpides N.C."/>
            <person name="Klenk H.P."/>
        </authorList>
    </citation>
    <scope>NUCLEOTIDE SEQUENCE [LARGE SCALE GENOMIC DNA]</scope>
    <source>
        <strain evidence="2">DSM 11571 / OCM 486 / SEBR 4847</strain>
    </source>
</reference>